<evidence type="ECO:0000313" key="5">
    <source>
        <dbReference type="Proteomes" id="UP001164733"/>
    </source>
</evidence>
<dbReference type="GO" id="GO:0016787">
    <property type="term" value="F:hydrolase activity"/>
    <property type="evidence" value="ECO:0007669"/>
    <property type="project" value="UniProtKB-KW"/>
</dbReference>
<evidence type="ECO:0000256" key="1">
    <source>
        <dbReference type="ARBA" id="ARBA00022801"/>
    </source>
</evidence>
<protein>
    <submittedName>
        <fullName evidence="4">SIR2 family protein</fullName>
    </submittedName>
</protein>
<dbReference type="InterPro" id="IPR026590">
    <property type="entry name" value="Ssirtuin_cat_dom"/>
</dbReference>
<gene>
    <name evidence="4" type="ORF">LL038_17565</name>
</gene>
<dbReference type="InterPro" id="IPR041486">
    <property type="entry name" value="ThsA_STALD"/>
</dbReference>
<reference evidence="4" key="1">
    <citation type="submission" date="2021-11" db="EMBL/GenBank/DDBJ databases">
        <title>Clostridia strains as spoilage organisms.</title>
        <authorList>
            <person name="Wambui J."/>
            <person name="Stevens M.J.A."/>
            <person name="Stephan R."/>
        </authorList>
    </citation>
    <scope>NUCLEOTIDE SEQUENCE</scope>
    <source>
        <strain evidence="4">CF009</strain>
    </source>
</reference>
<dbReference type="AlphaFoldDB" id="A0AA47EFX9"/>
<proteinExistence type="predicted"/>
<dbReference type="Pfam" id="PF18185">
    <property type="entry name" value="STALD"/>
    <property type="match status" value="1"/>
</dbReference>
<feature type="domain" description="Deacetylase sirtuin-type" evidence="3">
    <location>
        <begin position="2"/>
        <end position="248"/>
    </location>
</feature>
<evidence type="ECO:0000313" key="4">
    <source>
        <dbReference type="EMBL" id="WAG59432.1"/>
    </source>
</evidence>
<dbReference type="CDD" id="cd01406">
    <property type="entry name" value="SIR2-like"/>
    <property type="match status" value="1"/>
</dbReference>
<dbReference type="PROSITE" id="PS50305">
    <property type="entry name" value="SIRTUIN"/>
    <property type="match status" value="1"/>
</dbReference>
<dbReference type="RefSeq" id="WP_216127201.1">
    <property type="nucleotide sequence ID" value="NZ_CP086239.1"/>
</dbReference>
<organism evidence="4 5">
    <name type="scientific">Clostridium estertheticum</name>
    <dbReference type="NCBI Taxonomy" id="238834"/>
    <lineage>
        <taxon>Bacteria</taxon>
        <taxon>Bacillati</taxon>
        <taxon>Bacillota</taxon>
        <taxon>Clostridia</taxon>
        <taxon>Eubacteriales</taxon>
        <taxon>Clostridiaceae</taxon>
        <taxon>Clostridium</taxon>
    </lineage>
</organism>
<accession>A0AA47EFX9</accession>
<evidence type="ECO:0000259" key="3">
    <source>
        <dbReference type="PROSITE" id="PS50305"/>
    </source>
</evidence>
<sequence>MRQELLIFVDKYLKAIREENAAVFAGAGLSAGSGLMNWKGLLRDIAIELGLDVDKEYDLIALAQYYDNENGGRGGINSQLIDEFTKDVVSGENHKILASLPINTYWTTNYDNLIEKTLEAYGKTVDTKICSENLATTRPRRDAVVYKMHGDISLAHDAVITKDDYEGYNEKRQVFTTALQGDLISKTFLFIGFSFDDPNLEYILSRIRILMGRNARDHYCFLKKIVKEEFEKIEDFIYERTKQELKIKDLKRYRIRVLLVDDFNEITNVLKLIQCKIKRNNIFISGAAYEYGKWGQNRAEDFIFNLSKKLAERNYKIICGFGVGIGSSVINGVLSHVYSFTRSHLDDFLILRPFPQNITDPAERAYLWKRYREDMLSNAGIAVFFFGNKIENGKVVDSNGLIEEFDIAVDKGLKVIPVGCTGYVSKQLWERVTNKMEDFYAFNEELNNTIKELGIYTDDDTLITNNIIKAIGLLQNLI</sequence>
<comment type="caution">
    <text evidence="2">Lacks conserved residue(s) required for the propagation of feature annotation.</text>
</comment>
<dbReference type="EMBL" id="CP086239">
    <property type="protein sequence ID" value="WAG59432.1"/>
    <property type="molecule type" value="Genomic_DNA"/>
</dbReference>
<keyword evidence="1" id="KW-0378">Hydrolase</keyword>
<evidence type="ECO:0000256" key="2">
    <source>
        <dbReference type="PROSITE-ProRule" id="PRU00236"/>
    </source>
</evidence>
<dbReference type="Proteomes" id="UP001164733">
    <property type="component" value="Chromosome"/>
</dbReference>
<dbReference type="Pfam" id="PF13289">
    <property type="entry name" value="SIR2_2"/>
    <property type="match status" value="1"/>
</dbReference>
<name>A0AA47EFX9_9CLOT</name>